<feature type="region of interest" description="Disordered" evidence="1">
    <location>
        <begin position="35"/>
        <end position="56"/>
    </location>
</feature>
<accession>A0AAJ8LK81</accession>
<organism evidence="2 3">
    <name type="scientific">Kwoniella shandongensis</name>
    <dbReference type="NCBI Taxonomy" id="1734106"/>
    <lineage>
        <taxon>Eukaryota</taxon>
        <taxon>Fungi</taxon>
        <taxon>Dikarya</taxon>
        <taxon>Basidiomycota</taxon>
        <taxon>Agaricomycotina</taxon>
        <taxon>Tremellomycetes</taxon>
        <taxon>Tremellales</taxon>
        <taxon>Cryptococcaceae</taxon>
        <taxon>Kwoniella</taxon>
    </lineage>
</organism>
<name>A0AAJ8LK81_9TREE</name>
<dbReference type="AlphaFoldDB" id="A0AAJ8LK81"/>
<proteinExistence type="predicted"/>
<dbReference type="GeneID" id="43590070"/>
<sequence>MNAGIYRICHSSFHTLRVISFGSIELTTRQSTMTISIDSPLPSGRTTPTLPTTTKPFQRTPLPLPYDLLHIILTLLHSSESFGTLSVLSQVSKSYYSLITPMIYTNVHITSDEQLQQLLSLPSDKFRLFGGGGVGGNKRGRSGSIIKRGRKLEALSMIASLKLDIYPSRTSLKLASKLPTPLPAQQVTFTPLGVYSLYDKLSRSQAPRILASFWASHLPSLVKPKKVIVDYSTIDIRKEMLEVNETETEAEQQENGGRGRREGWWDTFGGLSVGLQAWKELEEVDVKGEVWSLILPNPGVKVKMIHTTCTEPQGGVEPPSTLEPTVDLAGGAGEQEPVQVGTPEQPDAAATVALADQRRLWREKLLEDRRKALVSGLQTSYTLLEQTLATTRGRNGMITSTHIRNHPFKWEIVNFFPLPLEGSRNQDELELLVERETEKYEMKRGIMADLDQSCPDLMKAFGKMEGGRRELGCLTWS</sequence>
<feature type="compositionally biased region" description="Low complexity" evidence="1">
    <location>
        <begin position="39"/>
        <end position="56"/>
    </location>
</feature>
<evidence type="ECO:0008006" key="4">
    <source>
        <dbReference type="Google" id="ProtNLM"/>
    </source>
</evidence>
<evidence type="ECO:0000313" key="2">
    <source>
        <dbReference type="EMBL" id="WWD20131.1"/>
    </source>
</evidence>
<protein>
    <recommendedName>
        <fullName evidence="4">F-box domain-containing protein</fullName>
    </recommendedName>
</protein>
<reference evidence="2" key="1">
    <citation type="submission" date="2017-08" db="EMBL/GenBank/DDBJ databases">
        <authorList>
            <person name="Cuomo C."/>
            <person name="Billmyre B."/>
            <person name="Heitman J."/>
        </authorList>
    </citation>
    <scope>NUCLEOTIDE SEQUENCE</scope>
    <source>
        <strain evidence="2">CBS 12478</strain>
    </source>
</reference>
<evidence type="ECO:0000313" key="3">
    <source>
        <dbReference type="Proteomes" id="UP000322225"/>
    </source>
</evidence>
<dbReference type="Proteomes" id="UP000322225">
    <property type="component" value="Chromosome 8"/>
</dbReference>
<dbReference type="EMBL" id="CP144058">
    <property type="protein sequence ID" value="WWD20131.1"/>
    <property type="molecule type" value="Genomic_DNA"/>
</dbReference>
<evidence type="ECO:0000256" key="1">
    <source>
        <dbReference type="SAM" id="MobiDB-lite"/>
    </source>
</evidence>
<dbReference type="KEGG" id="ksn:43590070"/>
<keyword evidence="3" id="KW-1185">Reference proteome</keyword>
<gene>
    <name evidence="2" type="ORF">CI109_104607</name>
</gene>
<reference evidence="2" key="2">
    <citation type="submission" date="2024-01" db="EMBL/GenBank/DDBJ databases">
        <title>Comparative genomics of Cryptococcus and Kwoniella reveals pathogenesis evolution and contrasting modes of karyotype evolution via chromosome fusion or intercentromeric recombination.</title>
        <authorList>
            <person name="Coelho M.A."/>
            <person name="David-Palma M."/>
            <person name="Shea T."/>
            <person name="Bowers K."/>
            <person name="McGinley-Smith S."/>
            <person name="Mohammad A.W."/>
            <person name="Gnirke A."/>
            <person name="Yurkov A.M."/>
            <person name="Nowrousian M."/>
            <person name="Sun S."/>
            <person name="Cuomo C.A."/>
            <person name="Heitman J."/>
        </authorList>
    </citation>
    <scope>NUCLEOTIDE SEQUENCE</scope>
    <source>
        <strain evidence="2">CBS 12478</strain>
    </source>
</reference>
<dbReference type="RefSeq" id="XP_031859701.2">
    <property type="nucleotide sequence ID" value="XM_032005917.2"/>
</dbReference>